<feature type="transmembrane region" description="Helical" evidence="1">
    <location>
        <begin position="12"/>
        <end position="29"/>
    </location>
</feature>
<evidence type="ECO:0000256" key="1">
    <source>
        <dbReference type="SAM" id="Phobius"/>
    </source>
</evidence>
<feature type="transmembrane region" description="Helical" evidence="1">
    <location>
        <begin position="89"/>
        <end position="115"/>
    </location>
</feature>
<reference evidence="2" key="1">
    <citation type="journal article" date="2020" name="Nature">
        <title>Giant virus diversity and host interactions through global metagenomics.</title>
        <authorList>
            <person name="Schulz F."/>
            <person name="Roux S."/>
            <person name="Paez-Espino D."/>
            <person name="Jungbluth S."/>
            <person name="Walsh D.A."/>
            <person name="Denef V.J."/>
            <person name="McMahon K.D."/>
            <person name="Konstantinidis K.T."/>
            <person name="Eloe-Fadrosh E.A."/>
            <person name="Kyrpides N.C."/>
            <person name="Woyke T."/>
        </authorList>
    </citation>
    <scope>NUCLEOTIDE SEQUENCE</scope>
    <source>
        <strain evidence="2">GVMAG-M-3300023184-167</strain>
    </source>
</reference>
<accession>A0A6C0HRN0</accession>
<protein>
    <submittedName>
        <fullName evidence="2">Uncharacterized protein</fullName>
    </submittedName>
</protein>
<keyword evidence="1" id="KW-0812">Transmembrane</keyword>
<dbReference type="AlphaFoldDB" id="A0A6C0HRN0"/>
<name>A0A6C0HRN0_9ZZZZ</name>
<sequence length="179" mass="20440">MDSYQTFLSTIKNNHLFFFTVVLILLELISDLLKPYSIDIYSPITILTLYFFINESISIFQLILASFISTIVPYVVCRLFKVNSKSNVLILHIGLIFSVLTLMTMFNCVFIPGVAHALTSYKMLPQNSFSFLCSYISAVLVIILLCMGLFFIFTHLSKADKKILSQITNLQQLEKNIKL</sequence>
<evidence type="ECO:0000313" key="2">
    <source>
        <dbReference type="EMBL" id="QHT83341.1"/>
    </source>
</evidence>
<feature type="transmembrane region" description="Helical" evidence="1">
    <location>
        <begin position="59"/>
        <end position="77"/>
    </location>
</feature>
<feature type="transmembrane region" description="Helical" evidence="1">
    <location>
        <begin position="135"/>
        <end position="156"/>
    </location>
</feature>
<organism evidence="2">
    <name type="scientific">viral metagenome</name>
    <dbReference type="NCBI Taxonomy" id="1070528"/>
    <lineage>
        <taxon>unclassified sequences</taxon>
        <taxon>metagenomes</taxon>
        <taxon>organismal metagenomes</taxon>
    </lineage>
</organism>
<keyword evidence="1" id="KW-1133">Transmembrane helix</keyword>
<proteinExistence type="predicted"/>
<keyword evidence="1" id="KW-0472">Membrane</keyword>
<dbReference type="EMBL" id="MN740008">
    <property type="protein sequence ID" value="QHT83341.1"/>
    <property type="molecule type" value="Genomic_DNA"/>
</dbReference>